<reference evidence="1" key="1">
    <citation type="journal article" date="2020" name="Fungal Divers.">
        <title>Resolving the Mortierellaceae phylogeny through synthesis of multi-gene phylogenetics and phylogenomics.</title>
        <authorList>
            <person name="Vandepol N."/>
            <person name="Liber J."/>
            <person name="Desiro A."/>
            <person name="Na H."/>
            <person name="Kennedy M."/>
            <person name="Barry K."/>
            <person name="Grigoriev I.V."/>
            <person name="Miller A.N."/>
            <person name="O'Donnell K."/>
            <person name="Stajich J.E."/>
            <person name="Bonito G."/>
        </authorList>
    </citation>
    <scope>NUCLEOTIDE SEQUENCE</scope>
    <source>
        <strain evidence="1">NRRL 6426</strain>
    </source>
</reference>
<dbReference type="Gene3D" id="3.80.10.10">
    <property type="entry name" value="Ribonuclease Inhibitor"/>
    <property type="match status" value="1"/>
</dbReference>
<protein>
    <recommendedName>
        <fullName evidence="3">F-box protein</fullName>
    </recommendedName>
</protein>
<dbReference type="OrthoDB" id="2389045at2759"/>
<evidence type="ECO:0008006" key="3">
    <source>
        <dbReference type="Google" id="ProtNLM"/>
    </source>
</evidence>
<dbReference type="InterPro" id="IPR032675">
    <property type="entry name" value="LRR_dom_sf"/>
</dbReference>
<comment type="caution">
    <text evidence="1">The sequence shown here is derived from an EMBL/GenBank/DDBJ whole genome shotgun (WGS) entry which is preliminary data.</text>
</comment>
<dbReference type="SUPFAM" id="SSF52047">
    <property type="entry name" value="RNI-like"/>
    <property type="match status" value="1"/>
</dbReference>
<organism evidence="1 2">
    <name type="scientific">Linnemannia schmuckeri</name>
    <dbReference type="NCBI Taxonomy" id="64567"/>
    <lineage>
        <taxon>Eukaryota</taxon>
        <taxon>Fungi</taxon>
        <taxon>Fungi incertae sedis</taxon>
        <taxon>Mucoromycota</taxon>
        <taxon>Mortierellomycotina</taxon>
        <taxon>Mortierellomycetes</taxon>
        <taxon>Mortierellales</taxon>
        <taxon>Mortierellaceae</taxon>
        <taxon>Linnemannia</taxon>
    </lineage>
</organism>
<name>A0A9P5RST9_9FUNG</name>
<proteinExistence type="predicted"/>
<keyword evidence="2" id="KW-1185">Reference proteome</keyword>
<accession>A0A9P5RST9</accession>
<sequence length="556" mass="63545">RRLFRELTWDDSSKTSSTRRLDILISRLPRATHLKWTTRYNDLISPDTWKIFEALQGLNSSKDQTSIRDNGGLRAADLAGSVCFLLKALPYIPSITVLRLCIMQHNSISMEYILQTCPRLQSLQLDSPSTFYLQGDWIGPRNKDNHDTGSPTPPLRSFHLENACFSQSNLESFLKVTPHLKHLQLRNLRRQDSGEDYNWSRLYECLVSLALPLQSIHFSIFGQQAANDAQEAREKVLMICPQATEWSFRSSDLTPILRQCLLELPNVLTTLTLVTDSVNQPSKALALHQYLCESPHLLHLRAGRSSCLIERMDLFGRWMSLPRNGEESHRQPGIWMCRQLQTLHIEVHNLAAADRPSSPTRSRVLFGYISRVCPNLRDLEIWEPDNIPGLFLQLGGGLCLLARLRLLEHLRIGTGTNLQVLKPRDVKWLTKSGYSSVSKQERRDGMASWPALIIKERQREHEWLDRVARGEAPGFVPPQAVEQALIQDLRNLGLLEDVKLMLDQMNSKEGYDSLPRLRSLSIYSDGQTRLSPEKEYRRMNKTAPNTDVMMYGGLGF</sequence>
<dbReference type="EMBL" id="JAAAUQ010001337">
    <property type="protein sequence ID" value="KAF9140084.1"/>
    <property type="molecule type" value="Genomic_DNA"/>
</dbReference>
<dbReference type="Proteomes" id="UP000748756">
    <property type="component" value="Unassembled WGS sequence"/>
</dbReference>
<gene>
    <name evidence="1" type="ORF">BG015_001796</name>
</gene>
<dbReference type="AlphaFoldDB" id="A0A9P5RST9"/>
<feature type="non-terminal residue" evidence="1">
    <location>
        <position position="1"/>
    </location>
</feature>
<evidence type="ECO:0000313" key="2">
    <source>
        <dbReference type="Proteomes" id="UP000748756"/>
    </source>
</evidence>
<evidence type="ECO:0000313" key="1">
    <source>
        <dbReference type="EMBL" id="KAF9140084.1"/>
    </source>
</evidence>